<protein>
    <submittedName>
        <fullName evidence="6">CD53</fullName>
    </submittedName>
</protein>
<evidence type="ECO:0000256" key="5">
    <source>
        <dbReference type="SAM" id="Phobius"/>
    </source>
</evidence>
<gene>
    <name evidence="6" type="ORF">MEDL_36015</name>
</gene>
<dbReference type="GO" id="GO:0005886">
    <property type="term" value="C:plasma membrane"/>
    <property type="evidence" value="ECO:0007669"/>
    <property type="project" value="TreeGrafter"/>
</dbReference>
<comment type="subcellular location">
    <subcellularLocation>
        <location evidence="1">Membrane</location>
        <topology evidence="1">Multi-pass membrane protein</topology>
    </subcellularLocation>
</comment>
<evidence type="ECO:0000256" key="4">
    <source>
        <dbReference type="ARBA" id="ARBA00023136"/>
    </source>
</evidence>
<sequence>MDLQALMIGFGADRKYCHQQAPIVGYGTYKQQCYLLASLIDRSADKRHCERDKCNSLCLMNKWVDLTGCWLEENKYTFTFGFIMMLIFIKAKNDILNEDVIKIVDMQMLAGMPLGTTVKSVAFSFIGVFVFELVTGIFGIWGAIGRKKNTIHSSVVLGTFTSTVAVIGLVGSWKKSPSLHVTSTALSLVLHIPRIIAVVFWIVIIVKINGSMKFQFRLQELGYFFEPQGNDITLMWNAMIITLQCCGVNYYSEPYDTHAIKFCCKDPHPSVLNYDEYKTYFYTSLYHFGGCGGFKTEIFNIVVLCLAINIRFDKVFGNSDIQELFSNINVIDDTFTSGLNTFSIVTTTFSSLSIAVVIFSFVVMALPKWKSPLSIVVSSELEDELMKQLVSNDNGYYYSDNSAKVGSALSLSWNTLFVKAECCGVGSLIEASFNTTLWFKYFETSGHNRIPVQCCISQTDVFPTPL</sequence>
<evidence type="ECO:0000313" key="6">
    <source>
        <dbReference type="EMBL" id="CAG2222693.1"/>
    </source>
</evidence>
<feature type="transmembrane region" description="Helical" evidence="5">
    <location>
        <begin position="185"/>
        <end position="208"/>
    </location>
</feature>
<keyword evidence="4 5" id="KW-0472">Membrane</keyword>
<dbReference type="Proteomes" id="UP000683360">
    <property type="component" value="Unassembled WGS sequence"/>
</dbReference>
<dbReference type="InterPro" id="IPR018499">
    <property type="entry name" value="Tetraspanin/Peripherin"/>
</dbReference>
<proteinExistence type="predicted"/>
<comment type="caution">
    <text evidence="6">The sequence shown here is derived from an EMBL/GenBank/DDBJ whole genome shotgun (WGS) entry which is preliminary data.</text>
</comment>
<dbReference type="EMBL" id="CAJPWZ010001766">
    <property type="protein sequence ID" value="CAG2222693.1"/>
    <property type="molecule type" value="Genomic_DNA"/>
</dbReference>
<dbReference type="SUPFAM" id="SSF48652">
    <property type="entry name" value="Tetraspanin"/>
    <property type="match status" value="1"/>
</dbReference>
<dbReference type="PANTHER" id="PTHR19282:SF511">
    <property type="entry name" value="TETRASPANIN"/>
    <property type="match status" value="1"/>
</dbReference>
<evidence type="ECO:0000256" key="3">
    <source>
        <dbReference type="ARBA" id="ARBA00022989"/>
    </source>
</evidence>
<feature type="transmembrane region" description="Helical" evidence="5">
    <location>
        <begin position="342"/>
        <end position="366"/>
    </location>
</feature>
<feature type="transmembrane region" description="Helical" evidence="5">
    <location>
        <begin position="121"/>
        <end position="143"/>
    </location>
</feature>
<keyword evidence="3 5" id="KW-1133">Transmembrane helix</keyword>
<accession>A0A8S3SPF9</accession>
<evidence type="ECO:0000256" key="1">
    <source>
        <dbReference type="ARBA" id="ARBA00004141"/>
    </source>
</evidence>
<keyword evidence="7" id="KW-1185">Reference proteome</keyword>
<organism evidence="6 7">
    <name type="scientific">Mytilus edulis</name>
    <name type="common">Blue mussel</name>
    <dbReference type="NCBI Taxonomy" id="6550"/>
    <lineage>
        <taxon>Eukaryota</taxon>
        <taxon>Metazoa</taxon>
        <taxon>Spiralia</taxon>
        <taxon>Lophotrochozoa</taxon>
        <taxon>Mollusca</taxon>
        <taxon>Bivalvia</taxon>
        <taxon>Autobranchia</taxon>
        <taxon>Pteriomorphia</taxon>
        <taxon>Mytilida</taxon>
        <taxon>Mytiloidea</taxon>
        <taxon>Mytilidae</taxon>
        <taxon>Mytilinae</taxon>
        <taxon>Mytilus</taxon>
    </lineage>
</organism>
<dbReference type="PANTHER" id="PTHR19282">
    <property type="entry name" value="TETRASPANIN"/>
    <property type="match status" value="1"/>
</dbReference>
<feature type="transmembrane region" description="Helical" evidence="5">
    <location>
        <begin position="155"/>
        <end position="173"/>
    </location>
</feature>
<name>A0A8S3SPF9_MYTED</name>
<reference evidence="6" key="1">
    <citation type="submission" date="2021-03" db="EMBL/GenBank/DDBJ databases">
        <authorList>
            <person name="Bekaert M."/>
        </authorList>
    </citation>
    <scope>NUCLEOTIDE SEQUENCE</scope>
</reference>
<dbReference type="OrthoDB" id="6151390at2759"/>
<evidence type="ECO:0000256" key="2">
    <source>
        <dbReference type="ARBA" id="ARBA00022692"/>
    </source>
</evidence>
<evidence type="ECO:0000313" key="7">
    <source>
        <dbReference type="Proteomes" id="UP000683360"/>
    </source>
</evidence>
<dbReference type="InterPro" id="IPR008952">
    <property type="entry name" value="Tetraspanin_EC2_sf"/>
</dbReference>
<dbReference type="AlphaFoldDB" id="A0A8S3SPF9"/>
<keyword evidence="2 5" id="KW-0812">Transmembrane</keyword>